<feature type="domain" description="Mab-21-like nucleotidyltransferase" evidence="9">
    <location>
        <begin position="166"/>
        <end position="237"/>
    </location>
</feature>
<keyword evidence="5" id="KW-0479">Metal-binding</keyword>
<accession>A0A8W8M3X9</accession>
<evidence type="ECO:0000256" key="6">
    <source>
        <dbReference type="ARBA" id="ARBA00022741"/>
    </source>
</evidence>
<evidence type="ECO:0008006" key="13">
    <source>
        <dbReference type="Google" id="ProtNLM"/>
    </source>
</evidence>
<evidence type="ECO:0000313" key="11">
    <source>
        <dbReference type="EnsemblMetazoa" id="G30853.1:cds"/>
    </source>
</evidence>
<dbReference type="AlphaFoldDB" id="A0A8W8M3X9"/>
<evidence type="ECO:0000256" key="5">
    <source>
        <dbReference type="ARBA" id="ARBA00022723"/>
    </source>
</evidence>
<dbReference type="InterPro" id="IPR046906">
    <property type="entry name" value="Mab-21_HhH/H2TH-like"/>
</dbReference>
<dbReference type="PANTHER" id="PTHR10656">
    <property type="entry name" value="CELL FATE DETERMINING PROTEIN MAB21-RELATED"/>
    <property type="match status" value="1"/>
</dbReference>
<dbReference type="Pfam" id="PF20266">
    <property type="entry name" value="Mab-21_C"/>
    <property type="match status" value="1"/>
</dbReference>
<dbReference type="Gene3D" id="1.10.1410.40">
    <property type="match status" value="1"/>
</dbReference>
<dbReference type="InterPro" id="IPR024810">
    <property type="entry name" value="MAB21L/cGLR"/>
</dbReference>
<name>A0A8W8M3X9_MAGGI</name>
<comment type="similarity">
    <text evidence="2">Belongs to the mab-21 family.</text>
</comment>
<organism evidence="11 12">
    <name type="scientific">Magallana gigas</name>
    <name type="common">Pacific oyster</name>
    <name type="synonym">Crassostrea gigas</name>
    <dbReference type="NCBI Taxonomy" id="29159"/>
    <lineage>
        <taxon>Eukaryota</taxon>
        <taxon>Metazoa</taxon>
        <taxon>Spiralia</taxon>
        <taxon>Lophotrochozoa</taxon>
        <taxon>Mollusca</taxon>
        <taxon>Bivalvia</taxon>
        <taxon>Autobranchia</taxon>
        <taxon>Pteriomorphia</taxon>
        <taxon>Ostreida</taxon>
        <taxon>Ostreoidea</taxon>
        <taxon>Ostreidae</taxon>
        <taxon>Magallana</taxon>
    </lineage>
</organism>
<evidence type="ECO:0000256" key="8">
    <source>
        <dbReference type="ARBA" id="ARBA00022842"/>
    </source>
</evidence>
<dbReference type="Proteomes" id="UP000005408">
    <property type="component" value="Unassembled WGS sequence"/>
</dbReference>
<dbReference type="Pfam" id="PF03281">
    <property type="entry name" value="Mab-21"/>
    <property type="match status" value="1"/>
</dbReference>
<evidence type="ECO:0000259" key="10">
    <source>
        <dbReference type="Pfam" id="PF20266"/>
    </source>
</evidence>
<reference evidence="11" key="1">
    <citation type="submission" date="2022-08" db="UniProtKB">
        <authorList>
            <consortium name="EnsemblMetazoa"/>
        </authorList>
    </citation>
    <scope>IDENTIFICATION</scope>
    <source>
        <strain evidence="11">05x7-T-G4-1.051#20</strain>
    </source>
</reference>
<evidence type="ECO:0000256" key="2">
    <source>
        <dbReference type="ARBA" id="ARBA00008307"/>
    </source>
</evidence>
<dbReference type="GO" id="GO:0046872">
    <property type="term" value="F:metal ion binding"/>
    <property type="evidence" value="ECO:0007669"/>
    <property type="project" value="UniProtKB-KW"/>
</dbReference>
<proteinExistence type="inferred from homology"/>
<keyword evidence="3" id="KW-0808">Transferase</keyword>
<comment type="cofactor">
    <cofactor evidence="1">
        <name>Mg(2+)</name>
        <dbReference type="ChEBI" id="CHEBI:18420"/>
    </cofactor>
</comment>
<keyword evidence="7" id="KW-0067">ATP-binding</keyword>
<keyword evidence="12" id="KW-1185">Reference proteome</keyword>
<dbReference type="InterPro" id="IPR046903">
    <property type="entry name" value="Mab-21-like_nuc_Trfase"/>
</dbReference>
<protein>
    <recommendedName>
        <fullName evidence="13">Mab-21-like HhH/H2TH-like domain-containing protein</fullName>
    </recommendedName>
</protein>
<evidence type="ECO:0000256" key="4">
    <source>
        <dbReference type="ARBA" id="ARBA00022695"/>
    </source>
</evidence>
<evidence type="ECO:0000256" key="7">
    <source>
        <dbReference type="ARBA" id="ARBA00022840"/>
    </source>
</evidence>
<keyword evidence="6" id="KW-0547">Nucleotide-binding</keyword>
<dbReference type="EnsemblMetazoa" id="G30853.1">
    <property type="protein sequence ID" value="G30853.1:cds"/>
    <property type="gene ID" value="G30853"/>
</dbReference>
<dbReference type="PANTHER" id="PTHR10656:SF42">
    <property type="entry name" value="CYCLIC GMP-AMP SYNTHASE-LIKE PROTEIN-RELATED"/>
    <property type="match status" value="1"/>
</dbReference>
<evidence type="ECO:0000256" key="3">
    <source>
        <dbReference type="ARBA" id="ARBA00022679"/>
    </source>
</evidence>
<keyword evidence="4" id="KW-0548">Nucleotidyltransferase</keyword>
<keyword evidence="8" id="KW-0460">Magnesium</keyword>
<dbReference type="SMART" id="SM01265">
    <property type="entry name" value="Mab-21"/>
    <property type="match status" value="1"/>
</dbReference>
<sequence>MWSDDKDLCDLLAGSLINAVGYLPVQRLNRRVNDILTKITDYGPHVEVIPTGSSAEGFRMNGTDVDRMYVDKRTLASEHPEDIPRRFCAVKMEASLSNPKGYVKLVLVNPNISGQNLDAAVVKDGGKLYLSSSAYISSFLQDNEETHGPCVKRVAAQGTEQDDAHCLKCSHWPSDAMEWYHRKRPHGWPDRCLIEDIYKKGCHVVAIGPKIVDQHGHWTFDPMVWRLSFSVAEKRLVYTFNDTQFLVYGIFKLLAKEAFRDDRGIMCSYFMKTLMFWTIEETPRHDWRKERLVSCIEMCLKRLIAWVDNGFCPNYFVRENNMFHGKLDEEGRESMFINLSEMYGEGWRGLLRCPSLKHLKEALTGARTQILDCPLSAFDSNEEFKTLRVKYKNEFNSLSEDTEDNAFFTELESIEAVNPNIESLETELNNTATLLTSEESQLDHFMHDTVTLYKYRVLQHIALIVLYKGLNDPTRCARFRYRQIRRALGLLEETCSADISRGRLSLATAYYCMGDYSKALKFIRQYESTIENDQGVLYISSRYPHHTEKAYKKNFCNGNLTKVEKASMGVSYDFEILRAMPVYPKEIGLEILLVKNNSARVSIPPPPYAIFLKAMCFAQMYNVCQVKLLKMELSDFLFSGHRSAHLVYLMLGVCDVKLDQHNEALLNFYHAYWHKKKLTWRESSCEEWDSVQSALLYVAIQLRLLM</sequence>
<dbReference type="GO" id="GO:0005524">
    <property type="term" value="F:ATP binding"/>
    <property type="evidence" value="ECO:0007669"/>
    <property type="project" value="UniProtKB-KW"/>
</dbReference>
<evidence type="ECO:0000313" key="12">
    <source>
        <dbReference type="Proteomes" id="UP000005408"/>
    </source>
</evidence>
<feature type="domain" description="Mab-21-like HhH/H2TH-like" evidence="10">
    <location>
        <begin position="262"/>
        <end position="336"/>
    </location>
</feature>
<evidence type="ECO:0000256" key="1">
    <source>
        <dbReference type="ARBA" id="ARBA00001946"/>
    </source>
</evidence>
<dbReference type="GO" id="GO:0016779">
    <property type="term" value="F:nucleotidyltransferase activity"/>
    <property type="evidence" value="ECO:0007669"/>
    <property type="project" value="UniProtKB-KW"/>
</dbReference>
<evidence type="ECO:0000259" key="9">
    <source>
        <dbReference type="Pfam" id="PF03281"/>
    </source>
</evidence>